<dbReference type="AlphaFoldDB" id="A0AAD9UV71"/>
<dbReference type="Gene3D" id="3.40.50.200">
    <property type="entry name" value="Peptidase S8/S53 domain"/>
    <property type="match status" value="1"/>
</dbReference>
<keyword evidence="3" id="KW-0165">Cleavage on pair of basic residues</keyword>
<feature type="domain" description="P/Homo B" evidence="14">
    <location>
        <begin position="494"/>
        <end position="711"/>
    </location>
</feature>
<feature type="active site" description="Charge relay system" evidence="10 11">
    <location>
        <position position="418"/>
    </location>
</feature>
<dbReference type="Proteomes" id="UP001249851">
    <property type="component" value="Unassembled WGS sequence"/>
</dbReference>
<feature type="signal peptide" evidence="13">
    <location>
        <begin position="1"/>
        <end position="18"/>
    </location>
</feature>
<comment type="similarity">
    <text evidence="1">Belongs to the peptidase S8 family. Furin subfamily.</text>
</comment>
<dbReference type="Pfam" id="PF01483">
    <property type="entry name" value="P_proprotein"/>
    <property type="match status" value="1"/>
</dbReference>
<keyword evidence="4 13" id="KW-0732">Signal</keyword>
<dbReference type="PROSITE" id="PS00138">
    <property type="entry name" value="SUBTILASE_SER"/>
    <property type="match status" value="1"/>
</dbReference>
<evidence type="ECO:0000256" key="5">
    <source>
        <dbReference type="ARBA" id="ARBA00022801"/>
    </source>
</evidence>
<evidence type="ECO:0000256" key="3">
    <source>
        <dbReference type="ARBA" id="ARBA00022685"/>
    </source>
</evidence>
<keyword evidence="9" id="KW-0325">Glycoprotein</keyword>
<dbReference type="FunFam" id="3.40.50.200:FF:000021">
    <property type="entry name" value="Proprotein convertase subtilisin/kexin type 5a"/>
    <property type="match status" value="1"/>
</dbReference>
<gene>
    <name evidence="15" type="ORF">P5673_028396</name>
</gene>
<dbReference type="InterPro" id="IPR008979">
    <property type="entry name" value="Galactose-bd-like_sf"/>
</dbReference>
<evidence type="ECO:0000259" key="14">
    <source>
        <dbReference type="PROSITE" id="PS51829"/>
    </source>
</evidence>
<feature type="chain" id="PRO_5041950618" evidence="13">
    <location>
        <begin position="19"/>
        <end position="712"/>
    </location>
</feature>
<dbReference type="PRINTS" id="PR00723">
    <property type="entry name" value="SUBTILISIN"/>
</dbReference>
<reference evidence="15" key="1">
    <citation type="journal article" date="2023" name="G3 (Bethesda)">
        <title>Whole genome assembly and annotation of the endangered Caribbean coral Acropora cervicornis.</title>
        <authorList>
            <person name="Selwyn J.D."/>
            <person name="Vollmer S.V."/>
        </authorList>
    </citation>
    <scope>NUCLEOTIDE SEQUENCE</scope>
    <source>
        <strain evidence="15">K2</strain>
    </source>
</reference>
<organism evidence="15 16">
    <name type="scientific">Acropora cervicornis</name>
    <name type="common">Staghorn coral</name>
    <dbReference type="NCBI Taxonomy" id="6130"/>
    <lineage>
        <taxon>Eukaryota</taxon>
        <taxon>Metazoa</taxon>
        <taxon>Cnidaria</taxon>
        <taxon>Anthozoa</taxon>
        <taxon>Hexacorallia</taxon>
        <taxon>Scleractinia</taxon>
        <taxon>Astrocoeniina</taxon>
        <taxon>Acroporidae</taxon>
        <taxon>Acropora</taxon>
    </lineage>
</organism>
<dbReference type="GO" id="GO:0005802">
    <property type="term" value="C:trans-Golgi network"/>
    <property type="evidence" value="ECO:0007669"/>
    <property type="project" value="TreeGrafter"/>
</dbReference>
<evidence type="ECO:0000256" key="4">
    <source>
        <dbReference type="ARBA" id="ARBA00022729"/>
    </source>
</evidence>
<feature type="active site" description="Charge relay system" evidence="10 11">
    <location>
        <position position="200"/>
    </location>
</feature>
<dbReference type="InterPro" id="IPR023827">
    <property type="entry name" value="Peptidase_S8_Asp-AS"/>
</dbReference>
<dbReference type="SUPFAM" id="SSF52743">
    <property type="entry name" value="Subtilisin-like"/>
    <property type="match status" value="1"/>
</dbReference>
<dbReference type="SUPFAM" id="SSF49785">
    <property type="entry name" value="Galactose-binding domain-like"/>
    <property type="match status" value="1"/>
</dbReference>
<keyword evidence="6 11" id="KW-0720">Serine protease</keyword>
<dbReference type="PROSITE" id="PS00137">
    <property type="entry name" value="SUBTILASE_HIS"/>
    <property type="match status" value="1"/>
</dbReference>
<name>A0AAD9UV71_ACRCE</name>
<proteinExistence type="inferred from homology"/>
<dbReference type="InterPro" id="IPR015500">
    <property type="entry name" value="Peptidase_S8_subtilisin-rel"/>
</dbReference>
<evidence type="ECO:0000313" key="16">
    <source>
        <dbReference type="Proteomes" id="UP001249851"/>
    </source>
</evidence>
<dbReference type="InterPro" id="IPR022398">
    <property type="entry name" value="Peptidase_S8_His-AS"/>
</dbReference>
<dbReference type="PANTHER" id="PTHR42884">
    <property type="entry name" value="PROPROTEIN CONVERTASE SUBTILISIN/KEXIN-RELATED"/>
    <property type="match status" value="1"/>
</dbReference>
<evidence type="ECO:0000256" key="8">
    <source>
        <dbReference type="ARBA" id="ARBA00023157"/>
    </source>
</evidence>
<dbReference type="PANTHER" id="PTHR42884:SF23">
    <property type="entry name" value="FURIN-LIKE PROTEASE 2"/>
    <property type="match status" value="1"/>
</dbReference>
<evidence type="ECO:0000256" key="13">
    <source>
        <dbReference type="SAM" id="SignalP"/>
    </source>
</evidence>
<dbReference type="InterPro" id="IPR023828">
    <property type="entry name" value="Peptidase_S8_Ser-AS"/>
</dbReference>
<dbReference type="CDD" id="cd04059">
    <property type="entry name" value="Peptidases_S8_Protein_convertases_Kexins_Furin-like"/>
    <property type="match status" value="1"/>
</dbReference>
<dbReference type="Gene3D" id="3.30.70.850">
    <property type="entry name" value="Peptidase S8, pro-domain"/>
    <property type="match status" value="1"/>
</dbReference>
<dbReference type="GO" id="GO:0000139">
    <property type="term" value="C:Golgi membrane"/>
    <property type="evidence" value="ECO:0007669"/>
    <property type="project" value="TreeGrafter"/>
</dbReference>
<evidence type="ECO:0000256" key="6">
    <source>
        <dbReference type="ARBA" id="ARBA00022825"/>
    </source>
</evidence>
<evidence type="ECO:0000256" key="7">
    <source>
        <dbReference type="ARBA" id="ARBA00023145"/>
    </source>
</evidence>
<evidence type="ECO:0000256" key="11">
    <source>
        <dbReference type="PROSITE-ProRule" id="PRU01240"/>
    </source>
</evidence>
<evidence type="ECO:0000313" key="15">
    <source>
        <dbReference type="EMBL" id="KAK2550877.1"/>
    </source>
</evidence>
<sequence length="712" mass="79846">MILRILTLELLLSVAVLTIPAFQSEVDEGEYRSDHLGELLEDGRPVYTNIWVAELYQDDENVASEIAKAFDFKHNGRVANMPGVFEFVHEGTSSRLKKRSLGRTKRLSDHPLVKWVEQQRVLERTKRDYLTHEYLREQELERKVREQRYRRIFNDPGWERQWYLLNWGQNDEHLIGADIGVLNVWRRGYTGKGVVVSILDDGLDHTHPDLKRNYDPKASTDLNDKDDDPFPNDSDPYNAHGTKCGGEVGAQGDNGICGVGVAFNVNLGGVRMLDGTATDKLEATALGFKSDYIDIYSNCWGPKDDGKTFGRPGPLGSRAFEDGAKYGRGGKGSIYVWATGNGGLADDDCNADGYTSSIYTISIGAVSRYGLSTYYDEQCSSTMAVTYTGDTHVGGSSEADLVTTDLKHKCTTRFRGTSSAAPLASGIFALVLEANKNLTWRDLQHLVVKTAVKTSPEDDGWIRNAAGLWINHKFGFGRLSANNLVDAALQWSPVGDQHNCTITGSLDKGNIIPLSGTLELTLDTDACKGTNSYVKKLEHVKVTVSFRLAKAFRGDIEIDIISPGGTKSQLLSVRRNDKDTYGLTDWDFMTVHLWDESPEGTWKLQFHHKKTQFAESPKKPDIEEHEKLEIQHDLLKARRDEIMDDYDNYHDEIHHGRFGKDYMRDQVFPLSEDEGELDSLLTEESEVDKQKKSYAGKVMKWVLTLYGTGDDD</sequence>
<dbReference type="SUPFAM" id="SSF54897">
    <property type="entry name" value="Protease propeptides/inhibitors"/>
    <property type="match status" value="1"/>
</dbReference>
<dbReference type="FunFam" id="2.60.120.260:FF:000006">
    <property type="entry name" value="Proprotein convertase subtilisin/kexin type 5"/>
    <property type="match status" value="1"/>
</dbReference>
<keyword evidence="16" id="KW-1185">Reference proteome</keyword>
<dbReference type="InterPro" id="IPR038466">
    <property type="entry name" value="S8_pro-domain_sf"/>
</dbReference>
<comment type="caution">
    <text evidence="15">The sequence shown here is derived from an EMBL/GenBank/DDBJ whole genome shotgun (WGS) entry which is preliminary data.</text>
</comment>
<keyword evidence="5 11" id="KW-0378">Hydrolase</keyword>
<keyword evidence="2 11" id="KW-0645">Protease</keyword>
<keyword evidence="8" id="KW-1015">Disulfide bond</keyword>
<evidence type="ECO:0000256" key="9">
    <source>
        <dbReference type="ARBA" id="ARBA00023180"/>
    </source>
</evidence>
<dbReference type="InterPro" id="IPR036852">
    <property type="entry name" value="Peptidase_S8/S53_dom_sf"/>
</dbReference>
<dbReference type="PROSITE" id="PS51892">
    <property type="entry name" value="SUBTILASE"/>
    <property type="match status" value="1"/>
</dbReference>
<dbReference type="PROSITE" id="PS51829">
    <property type="entry name" value="P_HOMO_B"/>
    <property type="match status" value="1"/>
</dbReference>
<evidence type="ECO:0000256" key="12">
    <source>
        <dbReference type="SAM" id="MobiDB-lite"/>
    </source>
</evidence>
<feature type="region of interest" description="Disordered" evidence="12">
    <location>
        <begin position="209"/>
        <end position="239"/>
    </location>
</feature>
<dbReference type="Pfam" id="PF00082">
    <property type="entry name" value="Peptidase_S8"/>
    <property type="match status" value="1"/>
</dbReference>
<dbReference type="Pfam" id="PF16470">
    <property type="entry name" value="S8_pro-domain"/>
    <property type="match status" value="1"/>
</dbReference>
<accession>A0AAD9UV71</accession>
<protein>
    <submittedName>
        <fullName evidence="15">PC3-like endoprotease variant A</fullName>
    </submittedName>
</protein>
<dbReference type="InterPro" id="IPR032815">
    <property type="entry name" value="S8_pro-domain"/>
</dbReference>
<dbReference type="InterPro" id="IPR034182">
    <property type="entry name" value="Kexin/furin"/>
</dbReference>
<evidence type="ECO:0000256" key="1">
    <source>
        <dbReference type="ARBA" id="ARBA00005325"/>
    </source>
</evidence>
<evidence type="ECO:0000256" key="2">
    <source>
        <dbReference type="ARBA" id="ARBA00022670"/>
    </source>
</evidence>
<keyword evidence="7" id="KW-0865">Zymogen</keyword>
<evidence type="ECO:0000256" key="10">
    <source>
        <dbReference type="PIRSR" id="PIRSR615500-1"/>
    </source>
</evidence>
<dbReference type="PROSITE" id="PS00136">
    <property type="entry name" value="SUBTILASE_ASP"/>
    <property type="match status" value="1"/>
</dbReference>
<dbReference type="GO" id="GO:0016485">
    <property type="term" value="P:protein processing"/>
    <property type="evidence" value="ECO:0007669"/>
    <property type="project" value="TreeGrafter"/>
</dbReference>
<dbReference type="InterPro" id="IPR000209">
    <property type="entry name" value="Peptidase_S8/S53_dom"/>
</dbReference>
<feature type="active site" description="Charge relay system" evidence="10 11">
    <location>
        <position position="240"/>
    </location>
</feature>
<dbReference type="InterPro" id="IPR002884">
    <property type="entry name" value="P_dom"/>
</dbReference>
<dbReference type="EMBL" id="JARQWQ010000105">
    <property type="protein sequence ID" value="KAK2550877.1"/>
    <property type="molecule type" value="Genomic_DNA"/>
</dbReference>
<reference evidence="15" key="2">
    <citation type="journal article" date="2023" name="Science">
        <title>Genomic signatures of disease resistance in endangered staghorn corals.</title>
        <authorList>
            <person name="Vollmer S.V."/>
            <person name="Selwyn J.D."/>
            <person name="Despard B.A."/>
            <person name="Roesel C.L."/>
        </authorList>
    </citation>
    <scope>NUCLEOTIDE SEQUENCE</scope>
    <source>
        <strain evidence="15">K2</strain>
    </source>
</reference>
<dbReference type="GO" id="GO:0004252">
    <property type="term" value="F:serine-type endopeptidase activity"/>
    <property type="evidence" value="ECO:0007669"/>
    <property type="project" value="UniProtKB-UniRule"/>
</dbReference>
<dbReference type="Gene3D" id="2.60.120.260">
    <property type="entry name" value="Galactose-binding domain-like"/>
    <property type="match status" value="1"/>
</dbReference>